<evidence type="ECO:0000313" key="1">
    <source>
        <dbReference type="EMBL" id="GAN11062.1"/>
    </source>
</evidence>
<accession>A0A0C9N4R1</accession>
<keyword evidence="2" id="KW-1185">Reference proteome</keyword>
<dbReference type="Proteomes" id="UP000053815">
    <property type="component" value="Unassembled WGS sequence"/>
</dbReference>
<dbReference type="AlphaFoldDB" id="A0A0C9N4R1"/>
<organism evidence="1">
    <name type="scientific">Mucor ambiguus</name>
    <dbReference type="NCBI Taxonomy" id="91626"/>
    <lineage>
        <taxon>Eukaryota</taxon>
        <taxon>Fungi</taxon>
        <taxon>Fungi incertae sedis</taxon>
        <taxon>Mucoromycota</taxon>
        <taxon>Mucoromycotina</taxon>
        <taxon>Mucoromycetes</taxon>
        <taxon>Mucorales</taxon>
        <taxon>Mucorineae</taxon>
        <taxon>Mucoraceae</taxon>
        <taxon>Mucor</taxon>
    </lineage>
</organism>
<evidence type="ECO:0008006" key="3">
    <source>
        <dbReference type="Google" id="ProtNLM"/>
    </source>
</evidence>
<proteinExistence type="predicted"/>
<gene>
    <name evidence="1" type="ORF">MAM1_0462c10616</name>
</gene>
<sequence length="146" mass="16811">MNQDKVVEMLKNYRSYKFAISNGIAGYDPYDNTGMPRGGGYGSREPRLGGGSTLQSEMDYRHYTQIVRVIDAAVHELLDDNQRTVIQRKYMDRNRQTLEQIAEYVDKDARTIRRWHKSALKELSIAFALIDVPEILNLDDVVLRTA</sequence>
<evidence type="ECO:0000313" key="2">
    <source>
        <dbReference type="Proteomes" id="UP000053815"/>
    </source>
</evidence>
<dbReference type="EMBL" id="DF836751">
    <property type="protein sequence ID" value="GAN11062.1"/>
    <property type="molecule type" value="Genomic_DNA"/>
</dbReference>
<dbReference type="InterPro" id="IPR013324">
    <property type="entry name" value="RNA_pol_sigma_r3/r4-like"/>
</dbReference>
<protein>
    <recommendedName>
        <fullName evidence="3">RNA polymerase sigma-70 region 4 domain-containing protein</fullName>
    </recommendedName>
</protein>
<name>A0A0C9N4R1_9FUNG</name>
<reference evidence="1" key="1">
    <citation type="submission" date="2014-09" db="EMBL/GenBank/DDBJ databases">
        <title>Draft genome sequence of an oleaginous Mucoromycotina fungus Mucor ambiguus NBRC6742.</title>
        <authorList>
            <person name="Takeda I."/>
            <person name="Yamane N."/>
            <person name="Morita T."/>
            <person name="Tamano K."/>
            <person name="Machida M."/>
            <person name="Baker S."/>
            <person name="Koike H."/>
        </authorList>
    </citation>
    <scope>NUCLEOTIDE SEQUENCE</scope>
    <source>
        <strain evidence="1">NBRC 6742</strain>
    </source>
</reference>
<dbReference type="SUPFAM" id="SSF88659">
    <property type="entry name" value="Sigma3 and sigma4 domains of RNA polymerase sigma factors"/>
    <property type="match status" value="1"/>
</dbReference>